<dbReference type="EMBL" id="GL451712">
    <property type="protein sequence ID" value="EFN78703.1"/>
    <property type="molecule type" value="Genomic_DNA"/>
</dbReference>
<name>E2C007_HARSA</name>
<dbReference type="OrthoDB" id="10069167at2759"/>
<evidence type="ECO:0000313" key="1">
    <source>
        <dbReference type="EMBL" id="EFN78703.1"/>
    </source>
</evidence>
<evidence type="ECO:0000313" key="2">
    <source>
        <dbReference type="Proteomes" id="UP000008237"/>
    </source>
</evidence>
<protein>
    <submittedName>
        <fullName evidence="1">Uncharacterized protein</fullName>
    </submittedName>
</protein>
<keyword evidence="2" id="KW-1185">Reference proteome</keyword>
<gene>
    <name evidence="1" type="ORF">EAI_11323</name>
</gene>
<dbReference type="InParanoid" id="E2C007"/>
<accession>E2C007</accession>
<dbReference type="AlphaFoldDB" id="E2C007"/>
<proteinExistence type="predicted"/>
<dbReference type="Proteomes" id="UP000008237">
    <property type="component" value="Unassembled WGS sequence"/>
</dbReference>
<sequence length="109" mass="12227">MQEDRANDYAVPSAFLLHFDLAVKVKLSHASLRVTHLRIMLSSGQDAPPNNYSSGNVVLQGAPCGQCRDLCPAGYVPHFWRLYHNVGIIEFYEKYCGIRLNDLVLGLHI</sequence>
<organism evidence="2">
    <name type="scientific">Harpegnathos saltator</name>
    <name type="common">Jerdon's jumping ant</name>
    <dbReference type="NCBI Taxonomy" id="610380"/>
    <lineage>
        <taxon>Eukaryota</taxon>
        <taxon>Metazoa</taxon>
        <taxon>Ecdysozoa</taxon>
        <taxon>Arthropoda</taxon>
        <taxon>Hexapoda</taxon>
        <taxon>Insecta</taxon>
        <taxon>Pterygota</taxon>
        <taxon>Neoptera</taxon>
        <taxon>Endopterygota</taxon>
        <taxon>Hymenoptera</taxon>
        <taxon>Apocrita</taxon>
        <taxon>Aculeata</taxon>
        <taxon>Formicoidea</taxon>
        <taxon>Formicidae</taxon>
        <taxon>Ponerinae</taxon>
        <taxon>Ponerini</taxon>
        <taxon>Harpegnathos</taxon>
    </lineage>
</organism>
<reference evidence="1 2" key="1">
    <citation type="journal article" date="2010" name="Science">
        <title>Genomic comparison of the ants Camponotus floridanus and Harpegnathos saltator.</title>
        <authorList>
            <person name="Bonasio R."/>
            <person name="Zhang G."/>
            <person name="Ye C."/>
            <person name="Mutti N.S."/>
            <person name="Fang X."/>
            <person name="Qin N."/>
            <person name="Donahue G."/>
            <person name="Yang P."/>
            <person name="Li Q."/>
            <person name="Li C."/>
            <person name="Zhang P."/>
            <person name="Huang Z."/>
            <person name="Berger S.L."/>
            <person name="Reinberg D."/>
            <person name="Wang J."/>
            <person name="Liebig J."/>
        </authorList>
    </citation>
    <scope>NUCLEOTIDE SEQUENCE [LARGE SCALE GENOMIC DNA]</scope>
    <source>
        <strain evidence="1 2">R22 G/1</strain>
    </source>
</reference>